<dbReference type="CDD" id="cd00082">
    <property type="entry name" value="HisKA"/>
    <property type="match status" value="1"/>
</dbReference>
<evidence type="ECO:0000313" key="3">
    <source>
        <dbReference type="Proteomes" id="UP000029387"/>
    </source>
</evidence>
<dbReference type="Pfam" id="PF00512">
    <property type="entry name" value="HisKA"/>
    <property type="match status" value="1"/>
</dbReference>
<gene>
    <name evidence="2" type="ORF">AAA799P11_00941</name>
</gene>
<feature type="domain" description="Signal transduction histidine kinase dimerisation/phosphoacceptor" evidence="1">
    <location>
        <begin position="49"/>
        <end position="93"/>
    </location>
</feature>
<keyword evidence="2" id="KW-0418">Kinase</keyword>
<comment type="caution">
    <text evidence="2">The sequence shown here is derived from an EMBL/GenBank/DDBJ whole genome shotgun (WGS) entry which is preliminary data.</text>
</comment>
<dbReference type="InterPro" id="IPR036097">
    <property type="entry name" value="HisK_dim/P_sf"/>
</dbReference>
<proteinExistence type="predicted"/>
<organism evidence="2 3">
    <name type="scientific">Marine Group I thaumarchaeote SCGC AAA799-P11</name>
    <dbReference type="NCBI Taxonomy" id="1502295"/>
    <lineage>
        <taxon>Archaea</taxon>
        <taxon>Nitrososphaerota</taxon>
        <taxon>Marine Group I</taxon>
    </lineage>
</organism>
<evidence type="ECO:0000313" key="2">
    <source>
        <dbReference type="EMBL" id="KFM18820.1"/>
    </source>
</evidence>
<reference evidence="2 3" key="1">
    <citation type="submission" date="2014-06" db="EMBL/GenBank/DDBJ databases">
        <authorList>
            <person name="Ngugi D.K."/>
            <person name="Blom J."/>
            <person name="Alam I."/>
            <person name="Rashid M."/>
            <person name="Baalawi W."/>
            <person name="Zhang G."/>
            <person name="Hikmawan T."/>
            <person name="Guan Y."/>
            <person name="Antunes A."/>
            <person name="Siam R."/>
            <person name="El-Dorry H."/>
            <person name="Bajic V."/>
            <person name="Stingl U."/>
        </authorList>
    </citation>
    <scope>NUCLEOTIDE SEQUENCE [LARGE SCALE GENOMIC DNA]</scope>
    <source>
        <strain evidence="2">SCGC AAA799-P11</strain>
    </source>
</reference>
<keyword evidence="2" id="KW-0808">Transferase</keyword>
<dbReference type="EMBL" id="JOSZ01000013">
    <property type="protein sequence ID" value="KFM18820.1"/>
    <property type="molecule type" value="Genomic_DNA"/>
</dbReference>
<sequence>MAKTLAKLSVRYNMTNNEEYDFKIREIKQEKILLLRILKIIRKQDVLSQEILDSLSHELRTPIVTIKAYTDMLIDGKFGDLKPTQKEKLRNIKINRVTAGGAFFNFGKKERFERKPYLISQWESRNHFKILKLFERFT</sequence>
<dbReference type="AlphaFoldDB" id="A0A087RZB6"/>
<dbReference type="InterPro" id="IPR003661">
    <property type="entry name" value="HisK_dim/P_dom"/>
</dbReference>
<keyword evidence="3" id="KW-1185">Reference proteome</keyword>
<dbReference type="Proteomes" id="UP000029387">
    <property type="component" value="Unassembled WGS sequence"/>
</dbReference>
<name>A0A087RZB6_9ARCH</name>
<dbReference type="SUPFAM" id="SSF47384">
    <property type="entry name" value="Homodimeric domain of signal transducing histidine kinase"/>
    <property type="match status" value="1"/>
</dbReference>
<accession>A0A087RZB6</accession>
<dbReference type="Gene3D" id="1.10.287.130">
    <property type="match status" value="1"/>
</dbReference>
<dbReference type="EC" id="2.7.13.3" evidence="2"/>
<protein>
    <submittedName>
        <fullName evidence="2">Two-component system OmpR family phosphate regulon sensor histidine kinase PhoR protein</fullName>
        <ecNumber evidence="2">2.7.13.3</ecNumber>
    </submittedName>
</protein>
<evidence type="ECO:0000259" key="1">
    <source>
        <dbReference type="Pfam" id="PF00512"/>
    </source>
</evidence>
<dbReference type="GO" id="GO:0000155">
    <property type="term" value="F:phosphorelay sensor kinase activity"/>
    <property type="evidence" value="ECO:0007669"/>
    <property type="project" value="InterPro"/>
</dbReference>